<dbReference type="PATRIC" id="fig|1703771.3.peg.882"/>
<dbReference type="PANTHER" id="PTHR43833:SF7">
    <property type="entry name" value="KTR SYSTEM POTASSIUM UPTAKE PROTEIN C"/>
    <property type="match status" value="1"/>
</dbReference>
<protein>
    <recommendedName>
        <fullName evidence="5">Potassium uptake system protein</fullName>
    </recommendedName>
</protein>
<reference evidence="3 4" key="1">
    <citation type="journal article" date="2015" name="Microbiome">
        <title>Genomic resolution of linkages in carbon, nitrogen, and sulfur cycling among widespread estuary sediment bacteria.</title>
        <authorList>
            <person name="Baker B.J."/>
            <person name="Lazar C.S."/>
            <person name="Teske A.P."/>
            <person name="Dick G.J."/>
        </authorList>
    </citation>
    <scope>NUCLEOTIDE SEQUENCE [LARGE SCALE GENOMIC DNA]</scope>
    <source>
        <strain evidence="3">DG_26</strain>
    </source>
</reference>
<dbReference type="InterPro" id="IPR006037">
    <property type="entry name" value="RCK_C"/>
</dbReference>
<evidence type="ECO:0008006" key="5">
    <source>
        <dbReference type="Google" id="ProtNLM"/>
    </source>
</evidence>
<dbReference type="Proteomes" id="UP000051124">
    <property type="component" value="Unassembled WGS sequence"/>
</dbReference>
<evidence type="ECO:0000259" key="1">
    <source>
        <dbReference type="PROSITE" id="PS51201"/>
    </source>
</evidence>
<comment type="caution">
    <text evidence="3">The sequence shown here is derived from an EMBL/GenBank/DDBJ whole genome shotgun (WGS) entry which is preliminary data.</text>
</comment>
<dbReference type="Gene3D" id="3.40.50.720">
    <property type="entry name" value="NAD(P)-binding Rossmann-like Domain"/>
    <property type="match status" value="1"/>
</dbReference>
<dbReference type="InterPro" id="IPR003148">
    <property type="entry name" value="RCK_N"/>
</dbReference>
<feature type="domain" description="RCK C-terminal" evidence="2">
    <location>
        <begin position="134"/>
        <end position="228"/>
    </location>
</feature>
<dbReference type="SUPFAM" id="SSF116726">
    <property type="entry name" value="TrkA C-terminal domain-like"/>
    <property type="match status" value="1"/>
</dbReference>
<gene>
    <name evidence="3" type="ORF">AMJ40_03255</name>
</gene>
<dbReference type="PROSITE" id="PS51202">
    <property type="entry name" value="RCK_C"/>
    <property type="match status" value="1"/>
</dbReference>
<evidence type="ECO:0000259" key="2">
    <source>
        <dbReference type="PROSITE" id="PS51202"/>
    </source>
</evidence>
<name>A0A0S7WJE8_UNCT6</name>
<dbReference type="PANTHER" id="PTHR43833">
    <property type="entry name" value="POTASSIUM CHANNEL PROTEIN 2-RELATED-RELATED"/>
    <property type="match status" value="1"/>
</dbReference>
<dbReference type="PROSITE" id="PS51201">
    <property type="entry name" value="RCK_N"/>
    <property type="match status" value="1"/>
</dbReference>
<proteinExistence type="predicted"/>
<sequence>MRHIVVIGLGKFGSAIAETLSNKEHEVMVIDRDEKRVEKLEPLVTQALVLDATDEDALRAAGMKDFDVAIVSVGEDTEASILITMLLKELGVKEVVTKATDQLHAKILKKVGCDRVVFPERDMGQRLAESLMSTKIFDYIELSSTHSLIEIDAPESLEGKTLKETELRSKYGVSAIAVKRKTPIIKEDGDTEFREVTIIAPSADEEIQKGDRLCLLGRNEDLEKLKTL</sequence>
<dbReference type="AlphaFoldDB" id="A0A0S7WJE8"/>
<evidence type="ECO:0000313" key="3">
    <source>
        <dbReference type="EMBL" id="KPJ50308.1"/>
    </source>
</evidence>
<dbReference type="Pfam" id="PF02080">
    <property type="entry name" value="TrkA_C"/>
    <property type="match status" value="1"/>
</dbReference>
<organism evidence="3 4">
    <name type="scientific">candidate division TA06 bacterium DG_26</name>
    <dbReference type="NCBI Taxonomy" id="1703771"/>
    <lineage>
        <taxon>Bacteria</taxon>
        <taxon>Bacteria division TA06</taxon>
    </lineage>
</organism>
<dbReference type="Gene3D" id="3.30.70.1450">
    <property type="entry name" value="Regulator of K+ conductance, C-terminal domain"/>
    <property type="match status" value="1"/>
</dbReference>
<dbReference type="GO" id="GO:0006813">
    <property type="term" value="P:potassium ion transport"/>
    <property type="evidence" value="ECO:0007669"/>
    <property type="project" value="InterPro"/>
</dbReference>
<dbReference type="SUPFAM" id="SSF51735">
    <property type="entry name" value="NAD(P)-binding Rossmann-fold domains"/>
    <property type="match status" value="1"/>
</dbReference>
<dbReference type="GO" id="GO:0008324">
    <property type="term" value="F:monoatomic cation transmembrane transporter activity"/>
    <property type="evidence" value="ECO:0007669"/>
    <property type="project" value="InterPro"/>
</dbReference>
<evidence type="ECO:0000313" key="4">
    <source>
        <dbReference type="Proteomes" id="UP000051124"/>
    </source>
</evidence>
<dbReference type="EMBL" id="LIZT01000025">
    <property type="protein sequence ID" value="KPJ50308.1"/>
    <property type="molecule type" value="Genomic_DNA"/>
</dbReference>
<dbReference type="InterPro" id="IPR050721">
    <property type="entry name" value="Trk_Ktr_HKT_K-transport"/>
</dbReference>
<dbReference type="InterPro" id="IPR036721">
    <property type="entry name" value="RCK_C_sf"/>
</dbReference>
<feature type="domain" description="RCK N-terminal" evidence="1">
    <location>
        <begin position="1"/>
        <end position="117"/>
    </location>
</feature>
<accession>A0A0S7WJE8</accession>
<dbReference type="InterPro" id="IPR036291">
    <property type="entry name" value="NAD(P)-bd_dom_sf"/>
</dbReference>
<dbReference type="Pfam" id="PF02254">
    <property type="entry name" value="TrkA_N"/>
    <property type="match status" value="1"/>
</dbReference>